<dbReference type="EMBL" id="KN817699">
    <property type="protein sequence ID" value="KJA14007.1"/>
    <property type="molecule type" value="Genomic_DNA"/>
</dbReference>
<keyword evidence="2" id="KW-1185">Reference proteome</keyword>
<accession>A0A0D2KHC3</accession>
<gene>
    <name evidence="1" type="ORF">HYPSUDRAFT_59595</name>
</gene>
<evidence type="ECO:0000313" key="1">
    <source>
        <dbReference type="EMBL" id="KJA14007.1"/>
    </source>
</evidence>
<protein>
    <submittedName>
        <fullName evidence="1">Uncharacterized protein</fullName>
    </submittedName>
</protein>
<evidence type="ECO:0000313" key="2">
    <source>
        <dbReference type="Proteomes" id="UP000054270"/>
    </source>
</evidence>
<reference evidence="2" key="1">
    <citation type="submission" date="2014-04" db="EMBL/GenBank/DDBJ databases">
        <title>Evolutionary Origins and Diversification of the Mycorrhizal Mutualists.</title>
        <authorList>
            <consortium name="DOE Joint Genome Institute"/>
            <consortium name="Mycorrhizal Genomics Consortium"/>
            <person name="Kohler A."/>
            <person name="Kuo A."/>
            <person name="Nagy L.G."/>
            <person name="Floudas D."/>
            <person name="Copeland A."/>
            <person name="Barry K.W."/>
            <person name="Cichocki N."/>
            <person name="Veneault-Fourrey C."/>
            <person name="LaButti K."/>
            <person name="Lindquist E.A."/>
            <person name="Lipzen A."/>
            <person name="Lundell T."/>
            <person name="Morin E."/>
            <person name="Murat C."/>
            <person name="Riley R."/>
            <person name="Ohm R."/>
            <person name="Sun H."/>
            <person name="Tunlid A."/>
            <person name="Henrissat B."/>
            <person name="Grigoriev I.V."/>
            <person name="Hibbett D.S."/>
            <person name="Martin F."/>
        </authorList>
    </citation>
    <scope>NUCLEOTIDE SEQUENCE [LARGE SCALE GENOMIC DNA]</scope>
    <source>
        <strain evidence="2">FD-334 SS-4</strain>
    </source>
</reference>
<dbReference type="AlphaFoldDB" id="A0A0D2KHC3"/>
<sequence length="142" mass="15923">MLISFNTAERYNETVNRTIHATLSHHHHNMQITISIITQAIHQKLYPALLKGAMKALDKNHKSLSPYSENLVISAPPVGPRASVLARVYARTRGHFVGPFEFNLHDGTANDCRGRSRVLRNTTFSKVEKQVTVLGTWAPPKN</sequence>
<dbReference type="Proteomes" id="UP000054270">
    <property type="component" value="Unassembled WGS sequence"/>
</dbReference>
<name>A0A0D2KHC3_HYPSF</name>
<proteinExistence type="predicted"/>
<organism evidence="1 2">
    <name type="scientific">Hypholoma sublateritium (strain FD-334 SS-4)</name>
    <dbReference type="NCBI Taxonomy" id="945553"/>
    <lineage>
        <taxon>Eukaryota</taxon>
        <taxon>Fungi</taxon>
        <taxon>Dikarya</taxon>
        <taxon>Basidiomycota</taxon>
        <taxon>Agaricomycotina</taxon>
        <taxon>Agaricomycetes</taxon>
        <taxon>Agaricomycetidae</taxon>
        <taxon>Agaricales</taxon>
        <taxon>Agaricineae</taxon>
        <taxon>Strophariaceae</taxon>
        <taxon>Hypholoma</taxon>
    </lineage>
</organism>